<accession>A0A5R8WJJ3</accession>
<keyword evidence="2" id="KW-1185">Reference proteome</keyword>
<proteinExistence type="predicted"/>
<gene>
    <name evidence="1" type="ORF">FDY95_21250</name>
</gene>
<evidence type="ECO:0000313" key="2">
    <source>
        <dbReference type="Proteomes" id="UP000305517"/>
    </source>
</evidence>
<dbReference type="AlphaFoldDB" id="A0A5R8WJJ3"/>
<dbReference type="Proteomes" id="UP000305517">
    <property type="component" value="Unassembled WGS sequence"/>
</dbReference>
<dbReference type="RefSeq" id="WP_138080766.1">
    <property type="nucleotide sequence ID" value="NZ_VAJM01000014.1"/>
</dbReference>
<organism evidence="1 2">
    <name type="scientific">Hymenobacter jeollabukensis</name>
    <dbReference type="NCBI Taxonomy" id="2025313"/>
    <lineage>
        <taxon>Bacteria</taxon>
        <taxon>Pseudomonadati</taxon>
        <taxon>Bacteroidota</taxon>
        <taxon>Cytophagia</taxon>
        <taxon>Cytophagales</taxon>
        <taxon>Hymenobacteraceae</taxon>
        <taxon>Hymenobacter</taxon>
    </lineage>
</organism>
<comment type="caution">
    <text evidence="1">The sequence shown here is derived from an EMBL/GenBank/DDBJ whole genome shotgun (WGS) entry which is preliminary data.</text>
</comment>
<evidence type="ECO:0000313" key="1">
    <source>
        <dbReference type="EMBL" id="TLM89099.1"/>
    </source>
</evidence>
<dbReference type="OrthoDB" id="886354at2"/>
<reference evidence="1 2" key="1">
    <citation type="submission" date="2019-05" db="EMBL/GenBank/DDBJ databases">
        <title>Hymenobacter edaphi sp. nov., isolated from abandoned arsenic-contaminated farmland soil.</title>
        <authorList>
            <person name="Nie L."/>
        </authorList>
    </citation>
    <scope>NUCLEOTIDE SEQUENCE [LARGE SCALE GENOMIC DNA]</scope>
    <source>
        <strain evidence="1 2">1-3-3-8</strain>
    </source>
</reference>
<protein>
    <submittedName>
        <fullName evidence="1">Uncharacterized protein</fullName>
    </submittedName>
</protein>
<sequence>MKRPKKRWAWKARHKCPNFKNYWQRGDDVGWVHREEENRHRTLTRKALYRIGQGADESHVVFPYYHHHCIIWW</sequence>
<dbReference type="EMBL" id="VAJM01000014">
    <property type="protein sequence ID" value="TLM89099.1"/>
    <property type="molecule type" value="Genomic_DNA"/>
</dbReference>
<name>A0A5R8WJJ3_9BACT</name>